<dbReference type="HOGENOM" id="CLU_799384_0_0_1"/>
<sequence length="347" mass="39406">MEEYPVSQPDNSSTVVIPAVHLLPAELLSQVFEELLDQRDSFEYQLGPCFTPLVLSQLWRRIHVSGNVYGRPLRTLGGFSNLMESFMARASGHTIQLSFELFSKLPMDSKEYTDSWRFYMARSQSLMFEDAADLLQLFFHSPFQQPLLEDLSIWCSGDEFTDILPCIIAPSLHHLVVSSFPRPNGNNQSLILSVLSLLEISGCRLEVLDLECIDIIRDGDELYQLLKAVPSLVSLTLRGAYNVPPTAIGHLLWPLVHREDQSSQYLVPLLRRLSLSLELVVADDHMDRDVTNILHLRQSSEFSMASLEWAVITVDEWDEREWQWEVRPGTEGIIKTGQALASDSFTP</sequence>
<proteinExistence type="predicted"/>
<organism evidence="1 2">
    <name type="scientific">Gloeophyllum trabeum (strain ATCC 11539 / FP-39264 / Madison 617)</name>
    <name type="common">Brown rot fungus</name>
    <dbReference type="NCBI Taxonomy" id="670483"/>
    <lineage>
        <taxon>Eukaryota</taxon>
        <taxon>Fungi</taxon>
        <taxon>Dikarya</taxon>
        <taxon>Basidiomycota</taxon>
        <taxon>Agaricomycotina</taxon>
        <taxon>Agaricomycetes</taxon>
        <taxon>Gloeophyllales</taxon>
        <taxon>Gloeophyllaceae</taxon>
        <taxon>Gloeophyllum</taxon>
    </lineage>
</organism>
<dbReference type="EMBL" id="KB469305">
    <property type="protein sequence ID" value="EPQ53420.1"/>
    <property type="molecule type" value="Genomic_DNA"/>
</dbReference>
<name>S7RGS7_GLOTA</name>
<evidence type="ECO:0000313" key="1">
    <source>
        <dbReference type="EMBL" id="EPQ53420.1"/>
    </source>
</evidence>
<dbReference type="GeneID" id="19309627"/>
<dbReference type="KEGG" id="gtr:GLOTRDRAFT_94681"/>
<dbReference type="RefSeq" id="XP_007867766.1">
    <property type="nucleotide sequence ID" value="XM_007869575.1"/>
</dbReference>
<evidence type="ECO:0008006" key="3">
    <source>
        <dbReference type="Google" id="ProtNLM"/>
    </source>
</evidence>
<evidence type="ECO:0000313" key="2">
    <source>
        <dbReference type="Proteomes" id="UP000030669"/>
    </source>
</evidence>
<accession>S7RGS7</accession>
<dbReference type="AlphaFoldDB" id="S7RGS7"/>
<dbReference type="Proteomes" id="UP000030669">
    <property type="component" value="Unassembled WGS sequence"/>
</dbReference>
<reference evidence="1 2" key="1">
    <citation type="journal article" date="2012" name="Science">
        <title>The Paleozoic origin of enzymatic lignin decomposition reconstructed from 31 fungal genomes.</title>
        <authorList>
            <person name="Floudas D."/>
            <person name="Binder M."/>
            <person name="Riley R."/>
            <person name="Barry K."/>
            <person name="Blanchette R.A."/>
            <person name="Henrissat B."/>
            <person name="Martinez A.T."/>
            <person name="Otillar R."/>
            <person name="Spatafora J.W."/>
            <person name="Yadav J.S."/>
            <person name="Aerts A."/>
            <person name="Benoit I."/>
            <person name="Boyd A."/>
            <person name="Carlson A."/>
            <person name="Copeland A."/>
            <person name="Coutinho P.M."/>
            <person name="de Vries R.P."/>
            <person name="Ferreira P."/>
            <person name="Findley K."/>
            <person name="Foster B."/>
            <person name="Gaskell J."/>
            <person name="Glotzer D."/>
            <person name="Gorecki P."/>
            <person name="Heitman J."/>
            <person name="Hesse C."/>
            <person name="Hori C."/>
            <person name="Igarashi K."/>
            <person name="Jurgens J.A."/>
            <person name="Kallen N."/>
            <person name="Kersten P."/>
            <person name="Kohler A."/>
            <person name="Kuees U."/>
            <person name="Kumar T.K.A."/>
            <person name="Kuo A."/>
            <person name="LaButti K."/>
            <person name="Larrondo L.F."/>
            <person name="Lindquist E."/>
            <person name="Ling A."/>
            <person name="Lombard V."/>
            <person name="Lucas S."/>
            <person name="Lundell T."/>
            <person name="Martin R."/>
            <person name="McLaughlin D.J."/>
            <person name="Morgenstern I."/>
            <person name="Morin E."/>
            <person name="Murat C."/>
            <person name="Nagy L.G."/>
            <person name="Nolan M."/>
            <person name="Ohm R.A."/>
            <person name="Patyshakuliyeva A."/>
            <person name="Rokas A."/>
            <person name="Ruiz-Duenas F.J."/>
            <person name="Sabat G."/>
            <person name="Salamov A."/>
            <person name="Samejima M."/>
            <person name="Schmutz J."/>
            <person name="Slot J.C."/>
            <person name="St John F."/>
            <person name="Stenlid J."/>
            <person name="Sun H."/>
            <person name="Sun S."/>
            <person name="Syed K."/>
            <person name="Tsang A."/>
            <person name="Wiebenga A."/>
            <person name="Young D."/>
            <person name="Pisabarro A."/>
            <person name="Eastwood D.C."/>
            <person name="Martin F."/>
            <person name="Cullen D."/>
            <person name="Grigoriev I.V."/>
            <person name="Hibbett D.S."/>
        </authorList>
    </citation>
    <scope>NUCLEOTIDE SEQUENCE [LARGE SCALE GENOMIC DNA]</scope>
    <source>
        <strain evidence="1 2">ATCC 11539</strain>
    </source>
</reference>
<protein>
    <recommendedName>
        <fullName evidence="3">F-box domain-containing protein</fullName>
    </recommendedName>
</protein>
<keyword evidence="2" id="KW-1185">Reference proteome</keyword>
<gene>
    <name evidence="1" type="ORF">GLOTRDRAFT_94681</name>
</gene>